<keyword evidence="3" id="KW-1185">Reference proteome</keyword>
<evidence type="ECO:0000313" key="3">
    <source>
        <dbReference type="Proteomes" id="UP000030693"/>
    </source>
</evidence>
<feature type="compositionally biased region" description="Low complexity" evidence="1">
    <location>
        <begin position="175"/>
        <end position="187"/>
    </location>
</feature>
<dbReference type="STRING" id="691883.A0A058ZCQ6"/>
<dbReference type="GeneID" id="20525868"/>
<feature type="compositionally biased region" description="Pro residues" evidence="1">
    <location>
        <begin position="42"/>
        <end position="54"/>
    </location>
</feature>
<dbReference type="RefSeq" id="XP_009493299.1">
    <property type="nucleotide sequence ID" value="XM_009495024.1"/>
</dbReference>
<accession>A0A058ZCQ6</accession>
<evidence type="ECO:0000313" key="2">
    <source>
        <dbReference type="EMBL" id="KCV71721.1"/>
    </source>
</evidence>
<gene>
    <name evidence="2" type="ORF">H696_01143</name>
</gene>
<feature type="region of interest" description="Disordered" evidence="1">
    <location>
        <begin position="612"/>
        <end position="640"/>
    </location>
</feature>
<reference evidence="2" key="1">
    <citation type="submission" date="2013-04" db="EMBL/GenBank/DDBJ databases">
        <title>The Genome Sequence of Fonticula alba ATCC 38817.</title>
        <authorList>
            <consortium name="The Broad Institute Genomics Platform"/>
            <person name="Russ C."/>
            <person name="Cuomo C."/>
            <person name="Burger G."/>
            <person name="Gray M.W."/>
            <person name="Holland P.W.H."/>
            <person name="King N."/>
            <person name="Lang F.B.F."/>
            <person name="Roger A.J."/>
            <person name="Ruiz-Trillo I."/>
            <person name="Brown M."/>
            <person name="Walker B."/>
            <person name="Young S."/>
            <person name="Zeng Q."/>
            <person name="Gargeya S."/>
            <person name="Fitzgerald M."/>
            <person name="Haas B."/>
            <person name="Abouelleil A."/>
            <person name="Allen A.W."/>
            <person name="Alvarado L."/>
            <person name="Arachchi H.M."/>
            <person name="Berlin A.M."/>
            <person name="Chapman S.B."/>
            <person name="Gainer-Dewar J."/>
            <person name="Goldberg J."/>
            <person name="Griggs A."/>
            <person name="Gujja S."/>
            <person name="Hansen M."/>
            <person name="Howarth C."/>
            <person name="Imamovic A."/>
            <person name="Ireland A."/>
            <person name="Larimer J."/>
            <person name="McCowan C."/>
            <person name="Murphy C."/>
            <person name="Pearson M."/>
            <person name="Poon T.W."/>
            <person name="Priest M."/>
            <person name="Roberts A."/>
            <person name="Saif S."/>
            <person name="Shea T."/>
            <person name="Sisk P."/>
            <person name="Sykes S."/>
            <person name="Wortman J."/>
            <person name="Nusbaum C."/>
            <person name="Birren B."/>
        </authorList>
    </citation>
    <scope>NUCLEOTIDE SEQUENCE [LARGE SCALE GENOMIC DNA]</scope>
    <source>
        <strain evidence="2">ATCC 38817</strain>
    </source>
</reference>
<feature type="compositionally biased region" description="Low complexity" evidence="1">
    <location>
        <begin position="451"/>
        <end position="466"/>
    </location>
</feature>
<feature type="compositionally biased region" description="Gly residues" evidence="1">
    <location>
        <begin position="612"/>
        <end position="623"/>
    </location>
</feature>
<dbReference type="EMBL" id="KB932202">
    <property type="protein sequence ID" value="KCV71721.1"/>
    <property type="molecule type" value="Genomic_DNA"/>
</dbReference>
<feature type="region of interest" description="Disordered" evidence="1">
    <location>
        <begin position="446"/>
        <end position="470"/>
    </location>
</feature>
<name>A0A058ZCQ6_FONAL</name>
<proteinExistence type="predicted"/>
<sequence length="740" mass="75625">MSRWPAGRLGVGPGSPPSPGIPSPTGLLAPLAPVDGSTLSPRPGPEAPIRPPPRTISTRQSSLTISHLMRQRALLSSGPPIMVPRSERRRPRETPRSADHTGTRGAEAVCPPAGPAMQPPIHAARSTPTGTLPRPGAGACAQHGPPLGGAICPSPQPTADTSPAVPSAAPLTGDLATPATLAAGRPTGAPPLPGTPTSHPPVDLCACTSPELQYPAVPLHSDDLWRRAAGPSGPDSSAPLTELPLPAGECDITEEVAALPGILRSLRSAAIRYTGVGCINPAGVSSQTTLSQRHRLEDQRRRFPVASSRGPGAGVGGGGATTLVYISVERINDTGYTLSGAVMNLSVRHISGIFSVVAAPTEPDSALEDAACFWLLSTVERILLSHELRLLPRYFSGRGITSTTGGLGFPWVLFLWNGLVAQHFADICARAERFLRRRRRRLAAQIPEPGGPRALGSSAAPGSGARTTPMPAGPPAWLTGWLNLRKEANMVLGRHPGQPSPDKGARCGGTPACGIAQHPGEMGDIARAIYRFSLDFLPLLRVAAVPAPGAGCVGAPGGCPAGCWRFACPEARAGNALRLVACLLSTDTWRIPHPKDYPFRGGILAPAGCGTSGGPAGAAGGPGQARKRPAPGPLSGSGPGGGTILESFYRAARMDPGPRVVPRTAGPAIRPAAESVMAPGQRAPLRVVAANHHPTSGPGDSKKAPAAAAAAAAVAAAAAQQATLKSFFGGPRPCPEAAPE</sequence>
<feature type="region of interest" description="Disordered" evidence="1">
    <location>
        <begin position="1"/>
        <end position="60"/>
    </location>
</feature>
<dbReference type="AlphaFoldDB" id="A0A058ZCQ6"/>
<evidence type="ECO:0000256" key="1">
    <source>
        <dbReference type="SAM" id="MobiDB-lite"/>
    </source>
</evidence>
<protein>
    <submittedName>
        <fullName evidence="2">Uncharacterized protein</fullName>
    </submittedName>
</protein>
<dbReference type="Proteomes" id="UP000030693">
    <property type="component" value="Unassembled WGS sequence"/>
</dbReference>
<organism evidence="2">
    <name type="scientific">Fonticula alba</name>
    <name type="common">Slime mold</name>
    <dbReference type="NCBI Taxonomy" id="691883"/>
    <lineage>
        <taxon>Eukaryota</taxon>
        <taxon>Rotosphaerida</taxon>
        <taxon>Fonticulaceae</taxon>
        <taxon>Fonticula</taxon>
    </lineage>
</organism>
<feature type="compositionally biased region" description="Basic and acidic residues" evidence="1">
    <location>
        <begin position="90"/>
        <end position="102"/>
    </location>
</feature>
<feature type="region of interest" description="Disordered" evidence="1">
    <location>
        <begin position="72"/>
        <end position="198"/>
    </location>
</feature>